<dbReference type="InterPro" id="IPR029095">
    <property type="entry name" value="NarX-like_N"/>
</dbReference>
<dbReference type="PROSITE" id="PS50111">
    <property type="entry name" value="CHEMOTAXIS_TRANSDUC_2"/>
    <property type="match status" value="1"/>
</dbReference>
<feature type="compositionally biased region" description="Basic and acidic residues" evidence="12">
    <location>
        <begin position="629"/>
        <end position="640"/>
    </location>
</feature>
<feature type="coiled-coil region" evidence="11">
    <location>
        <begin position="247"/>
        <end position="274"/>
    </location>
</feature>
<dbReference type="InterPro" id="IPR012312">
    <property type="entry name" value="Hemerythrin-like"/>
</dbReference>
<keyword evidence="11" id="KW-0175">Coiled coil</keyword>
<dbReference type="Gene3D" id="6.10.340.10">
    <property type="match status" value="1"/>
</dbReference>
<dbReference type="Gene3D" id="1.10.287.950">
    <property type="entry name" value="Methyl-accepting chemotaxis protein"/>
    <property type="match status" value="1"/>
</dbReference>
<dbReference type="PROSITE" id="PS50885">
    <property type="entry name" value="HAMP"/>
    <property type="match status" value="1"/>
</dbReference>
<dbReference type="Pfam" id="PF13675">
    <property type="entry name" value="PilJ"/>
    <property type="match status" value="1"/>
</dbReference>
<evidence type="ECO:0000256" key="2">
    <source>
        <dbReference type="ARBA" id="ARBA00010587"/>
    </source>
</evidence>
<evidence type="ECO:0000256" key="6">
    <source>
        <dbReference type="ARBA" id="ARBA00023004"/>
    </source>
</evidence>
<dbReference type="PANTHER" id="PTHR32089:SF112">
    <property type="entry name" value="LYSOZYME-LIKE PROTEIN-RELATED"/>
    <property type="match status" value="1"/>
</dbReference>
<dbReference type="FunFam" id="1.10.287.950:FF:000001">
    <property type="entry name" value="Methyl-accepting chemotaxis sensory transducer"/>
    <property type="match status" value="1"/>
</dbReference>
<evidence type="ECO:0000256" key="13">
    <source>
        <dbReference type="SAM" id="Phobius"/>
    </source>
</evidence>
<dbReference type="AlphaFoldDB" id="A0A7K1KPN3"/>
<sequence>MNISFRLIGSIVLVFLIIVGMFTATWVVTSSQESDSLVINIAGRQRMLAEKLGKETMAFGMSRDAALRGQIEVTLGLFESSLAALVASGPVPLTLDPRGPKGELPAASREAKAQLLKVRQHWDAYRALVEQGVASGSPDVAGITARSAAVVAAMNEAVVLLQRESEGRVATLLVSQAVCVGVGVVIVLLVLYNLRTKLTMPLGNLRRYAEAVAGGDLKAVSRGEYTEELLDLRNAIVTMVDALGETMSKVETRGREAERSAEEARRAVAKADERQTQVRTLLETMSRAAAKASDISRDVAASVVQLARQVDEVNHGTDVQRDRMAETATAMEEMNATVLEVARNASNAAHSADRARENARTGAEGVRAAVASIDAIKDQILELNSSMGELGNQAENIGKIMNVVTDIADQTNLLALNAAIEAARAGDAGRGFAVVADEVRKLAEKTMQATKEVGDAVSRIQAQARANIQAVETSVQDIVKSTAAANESGEFMAEIVSIVGETAAQVESIATASEEQSAASEEINQAVTDVTRIAFETAQGMSRAAQALDAMAAMAADLDAVIRDMTGDGATAGPTAQKDTLSRQAETPRKETQPVKKAPSKSASAKAASAGNGHANAAPAPEAKGALRQSDRSGLKAEDKDGIMQWSDDLSVNIREIDEQHLRLINLINKLHAAMRSGKGMQATAAVLDELKQYTVFHFSSEEAMFEEHGYAGQVNHVATHKAFVQKVLDFEQQILSGKSSVTMEVMNFLKDWLVKHIKGVDKKYSPFFNERGIY</sequence>
<keyword evidence="8 10" id="KW-0807">Transducer</keyword>
<dbReference type="InterPro" id="IPR004089">
    <property type="entry name" value="MCPsignal_dom"/>
</dbReference>
<dbReference type="NCBIfam" id="TIGR02481">
    <property type="entry name" value="hemeryth_dom"/>
    <property type="match status" value="1"/>
</dbReference>
<feature type="domain" description="Methyl-accepting transducer" evidence="14">
    <location>
        <begin position="295"/>
        <end position="531"/>
    </location>
</feature>
<evidence type="ECO:0000256" key="9">
    <source>
        <dbReference type="ARBA" id="ARBA00029447"/>
    </source>
</evidence>
<dbReference type="SMART" id="SM00283">
    <property type="entry name" value="MA"/>
    <property type="match status" value="1"/>
</dbReference>
<dbReference type="GO" id="GO:0007165">
    <property type="term" value="P:signal transduction"/>
    <property type="evidence" value="ECO:0007669"/>
    <property type="project" value="UniProtKB-KW"/>
</dbReference>
<dbReference type="CDD" id="cd11386">
    <property type="entry name" value="MCP_signal"/>
    <property type="match status" value="1"/>
</dbReference>
<dbReference type="GO" id="GO:0046872">
    <property type="term" value="F:metal ion binding"/>
    <property type="evidence" value="ECO:0007669"/>
    <property type="project" value="UniProtKB-KW"/>
</dbReference>
<keyword evidence="17" id="KW-1185">Reference proteome</keyword>
<dbReference type="Pfam" id="PF01814">
    <property type="entry name" value="Hemerythrin"/>
    <property type="match status" value="1"/>
</dbReference>
<feature type="region of interest" description="Disordered" evidence="12">
    <location>
        <begin position="568"/>
        <end position="640"/>
    </location>
</feature>
<keyword evidence="3 13" id="KW-0812">Transmembrane</keyword>
<dbReference type="InterPro" id="IPR035938">
    <property type="entry name" value="Hemerythrin-like_sf"/>
</dbReference>
<evidence type="ECO:0000256" key="1">
    <source>
        <dbReference type="ARBA" id="ARBA00004141"/>
    </source>
</evidence>
<dbReference type="PANTHER" id="PTHR32089">
    <property type="entry name" value="METHYL-ACCEPTING CHEMOTAXIS PROTEIN MCPB"/>
    <property type="match status" value="1"/>
</dbReference>
<feature type="domain" description="HAMP" evidence="15">
    <location>
        <begin position="196"/>
        <end position="248"/>
    </location>
</feature>
<evidence type="ECO:0000256" key="4">
    <source>
        <dbReference type="ARBA" id="ARBA00022723"/>
    </source>
</evidence>
<dbReference type="PROSITE" id="PS00550">
    <property type="entry name" value="HEMERYTHRINS"/>
    <property type="match status" value="1"/>
</dbReference>
<evidence type="ECO:0000256" key="11">
    <source>
        <dbReference type="SAM" id="Coils"/>
    </source>
</evidence>
<dbReference type="Proteomes" id="UP000461162">
    <property type="component" value="Unassembled WGS sequence"/>
</dbReference>
<evidence type="ECO:0000313" key="17">
    <source>
        <dbReference type="Proteomes" id="UP000461162"/>
    </source>
</evidence>
<dbReference type="CDD" id="cd12107">
    <property type="entry name" value="Hemerythrin"/>
    <property type="match status" value="1"/>
</dbReference>
<dbReference type="Gene3D" id="1.20.120.50">
    <property type="entry name" value="Hemerythrin-like"/>
    <property type="match status" value="1"/>
</dbReference>
<comment type="subcellular location">
    <subcellularLocation>
        <location evidence="1">Membrane</location>
        <topology evidence="1">Multi-pass membrane protein</topology>
    </subcellularLocation>
</comment>
<accession>A0A7K1KPN3</accession>
<evidence type="ECO:0000256" key="5">
    <source>
        <dbReference type="ARBA" id="ARBA00022989"/>
    </source>
</evidence>
<evidence type="ECO:0000259" key="15">
    <source>
        <dbReference type="PROSITE" id="PS50885"/>
    </source>
</evidence>
<evidence type="ECO:0000256" key="8">
    <source>
        <dbReference type="ARBA" id="ARBA00023224"/>
    </source>
</evidence>
<name>A0A7K1KPN3_9BACT</name>
<dbReference type="RefSeq" id="WP_367614085.1">
    <property type="nucleotide sequence ID" value="NZ_WODC01000006.1"/>
</dbReference>
<evidence type="ECO:0000256" key="12">
    <source>
        <dbReference type="SAM" id="MobiDB-lite"/>
    </source>
</evidence>
<gene>
    <name evidence="16" type="ORF">GKC30_10395</name>
</gene>
<keyword evidence="4" id="KW-0479">Metal-binding</keyword>
<feature type="compositionally biased region" description="Low complexity" evidence="12">
    <location>
        <begin position="596"/>
        <end position="626"/>
    </location>
</feature>
<dbReference type="Pfam" id="PF00015">
    <property type="entry name" value="MCPsignal"/>
    <property type="match status" value="1"/>
</dbReference>
<comment type="caution">
    <text evidence="16">The sequence shown here is derived from an EMBL/GenBank/DDBJ whole genome shotgun (WGS) entry which is preliminary data.</text>
</comment>
<organism evidence="16 17">
    <name type="scientific">Pseudodesulfovibrio alkaliphilus</name>
    <dbReference type="NCBI Taxonomy" id="2661613"/>
    <lineage>
        <taxon>Bacteria</taxon>
        <taxon>Pseudomonadati</taxon>
        <taxon>Thermodesulfobacteriota</taxon>
        <taxon>Desulfovibrionia</taxon>
        <taxon>Desulfovibrionales</taxon>
        <taxon>Desulfovibrionaceae</taxon>
    </lineage>
</organism>
<dbReference type="InterPro" id="IPR016131">
    <property type="entry name" value="Haemerythrin_Fe_BS"/>
</dbReference>
<feature type="transmembrane region" description="Helical" evidence="13">
    <location>
        <begin position="7"/>
        <end position="28"/>
    </location>
</feature>
<evidence type="ECO:0000259" key="14">
    <source>
        <dbReference type="PROSITE" id="PS50111"/>
    </source>
</evidence>
<dbReference type="GO" id="GO:0016020">
    <property type="term" value="C:membrane"/>
    <property type="evidence" value="ECO:0007669"/>
    <property type="project" value="UniProtKB-SubCell"/>
</dbReference>
<dbReference type="EMBL" id="WODC01000006">
    <property type="protein sequence ID" value="MUM78044.1"/>
    <property type="molecule type" value="Genomic_DNA"/>
</dbReference>
<dbReference type="InterPro" id="IPR012827">
    <property type="entry name" value="Hemerythrin_metal-bd"/>
</dbReference>
<dbReference type="SMART" id="SM00304">
    <property type="entry name" value="HAMP"/>
    <property type="match status" value="1"/>
</dbReference>
<dbReference type="GO" id="GO:0006935">
    <property type="term" value="P:chemotaxis"/>
    <property type="evidence" value="ECO:0007669"/>
    <property type="project" value="UniProtKB-ARBA"/>
</dbReference>
<reference evidence="16 17" key="1">
    <citation type="submission" date="2019-11" db="EMBL/GenBank/DDBJ databases">
        <title>Pseudodesulfovibrio alkaliphilus, sp. nov., an alkaliphilic sulfate-reducing bacteria from mud volcano of Taman peninsula, Russia.</title>
        <authorList>
            <person name="Frolova A."/>
            <person name="Merkel A.Y."/>
            <person name="Slobodkin A.I."/>
        </authorList>
    </citation>
    <scope>NUCLEOTIDE SEQUENCE [LARGE SCALE GENOMIC DNA]</scope>
    <source>
        <strain evidence="16 17">F-1</strain>
    </source>
</reference>
<dbReference type="NCBIfam" id="NF033749">
    <property type="entry name" value="bact_hemeryth"/>
    <property type="match status" value="1"/>
</dbReference>
<comment type="similarity">
    <text evidence="2">Belongs to the hemerythrin family.</text>
</comment>
<evidence type="ECO:0000256" key="7">
    <source>
        <dbReference type="ARBA" id="ARBA00023136"/>
    </source>
</evidence>
<evidence type="ECO:0000256" key="10">
    <source>
        <dbReference type="PROSITE-ProRule" id="PRU00284"/>
    </source>
</evidence>
<keyword evidence="5 13" id="KW-1133">Transmembrane helix</keyword>
<dbReference type="SUPFAM" id="SSF47188">
    <property type="entry name" value="Hemerythrin-like"/>
    <property type="match status" value="1"/>
</dbReference>
<evidence type="ECO:0000313" key="16">
    <source>
        <dbReference type="EMBL" id="MUM78044.1"/>
    </source>
</evidence>
<keyword evidence="7 13" id="KW-0472">Membrane</keyword>
<evidence type="ECO:0000256" key="3">
    <source>
        <dbReference type="ARBA" id="ARBA00022692"/>
    </source>
</evidence>
<comment type="similarity">
    <text evidence="9">Belongs to the methyl-accepting chemotaxis (MCP) protein family.</text>
</comment>
<dbReference type="InterPro" id="IPR003660">
    <property type="entry name" value="HAMP_dom"/>
</dbReference>
<keyword evidence="6" id="KW-0408">Iron</keyword>
<proteinExistence type="inferred from homology"/>
<dbReference type="SUPFAM" id="SSF58104">
    <property type="entry name" value="Methyl-accepting chemotaxis protein (MCP) signaling domain"/>
    <property type="match status" value="1"/>
</dbReference>
<protein>
    <submittedName>
        <fullName evidence="16">Bacteriohemerythrin</fullName>
    </submittedName>
</protein>